<evidence type="ECO:0000313" key="2">
    <source>
        <dbReference type="Proteomes" id="UP000554482"/>
    </source>
</evidence>
<reference evidence="1 2" key="1">
    <citation type="submission" date="2020-06" db="EMBL/GenBank/DDBJ databases">
        <title>Transcriptomic and genomic resources for Thalictrum thalictroides and T. hernandezii: Facilitating candidate gene discovery in an emerging model plant lineage.</title>
        <authorList>
            <person name="Arias T."/>
            <person name="Riano-Pachon D.M."/>
            <person name="Di Stilio V.S."/>
        </authorList>
    </citation>
    <scope>NUCLEOTIDE SEQUENCE [LARGE SCALE GENOMIC DNA]</scope>
    <source>
        <strain evidence="2">cv. WT478/WT964</strain>
        <tissue evidence="1">Leaves</tissue>
    </source>
</reference>
<gene>
    <name evidence="1" type="ORF">FRX31_014298</name>
</gene>
<comment type="caution">
    <text evidence="1">The sequence shown here is derived from an EMBL/GenBank/DDBJ whole genome shotgun (WGS) entry which is preliminary data.</text>
</comment>
<sequence length="120" mass="13698">MELITQLRAKPKEIDGLKSLIDENKDMHDMAEPEVKKHLWLQWRYSECMRGILTNKVGDLRIIGKSSEEASSKYMENGLPSVDKLSHSLGPSMIHQHLKSSIFNLFASTHKNSVTLEYVS</sequence>
<feature type="non-terminal residue" evidence="1">
    <location>
        <position position="1"/>
    </location>
</feature>
<dbReference type="Proteomes" id="UP000554482">
    <property type="component" value="Unassembled WGS sequence"/>
</dbReference>
<name>A0A7J6WGK2_THATH</name>
<evidence type="ECO:0000313" key="1">
    <source>
        <dbReference type="EMBL" id="KAF5196113.1"/>
    </source>
</evidence>
<accession>A0A7J6WGK2</accession>
<keyword evidence="2" id="KW-1185">Reference proteome</keyword>
<dbReference type="EMBL" id="JABWDY010016422">
    <property type="protein sequence ID" value="KAF5196113.1"/>
    <property type="molecule type" value="Genomic_DNA"/>
</dbReference>
<protein>
    <submittedName>
        <fullName evidence="1">Uncharacterized protein</fullName>
    </submittedName>
</protein>
<organism evidence="1 2">
    <name type="scientific">Thalictrum thalictroides</name>
    <name type="common">Rue-anemone</name>
    <name type="synonym">Anemone thalictroides</name>
    <dbReference type="NCBI Taxonomy" id="46969"/>
    <lineage>
        <taxon>Eukaryota</taxon>
        <taxon>Viridiplantae</taxon>
        <taxon>Streptophyta</taxon>
        <taxon>Embryophyta</taxon>
        <taxon>Tracheophyta</taxon>
        <taxon>Spermatophyta</taxon>
        <taxon>Magnoliopsida</taxon>
        <taxon>Ranunculales</taxon>
        <taxon>Ranunculaceae</taxon>
        <taxon>Thalictroideae</taxon>
        <taxon>Thalictrum</taxon>
    </lineage>
</organism>
<proteinExistence type="predicted"/>
<dbReference type="AlphaFoldDB" id="A0A7J6WGK2"/>